<proteinExistence type="predicted"/>
<evidence type="ECO:0000313" key="1">
    <source>
        <dbReference type="EMBL" id="CAB4203451.1"/>
    </source>
</evidence>
<accession>A0A6J5RXH9</accession>
<organism evidence="1">
    <name type="scientific">uncultured Caudovirales phage</name>
    <dbReference type="NCBI Taxonomy" id="2100421"/>
    <lineage>
        <taxon>Viruses</taxon>
        <taxon>Duplodnaviria</taxon>
        <taxon>Heunggongvirae</taxon>
        <taxon>Uroviricota</taxon>
        <taxon>Caudoviricetes</taxon>
        <taxon>Peduoviridae</taxon>
        <taxon>Maltschvirus</taxon>
        <taxon>Maltschvirus maltsch</taxon>
    </lineage>
</organism>
<name>A0A6J5RXH9_9CAUD</name>
<dbReference type="EMBL" id="LR797331">
    <property type="protein sequence ID" value="CAB4203451.1"/>
    <property type="molecule type" value="Genomic_DNA"/>
</dbReference>
<dbReference type="SUPFAM" id="SSF52540">
    <property type="entry name" value="P-loop containing nucleoside triphosphate hydrolases"/>
    <property type="match status" value="1"/>
</dbReference>
<dbReference type="Gene3D" id="3.40.50.300">
    <property type="entry name" value="P-loop containing nucleotide triphosphate hydrolases"/>
    <property type="match status" value="1"/>
</dbReference>
<sequence length="215" mass="24408">MNRRIAFAGASGTGKSTLAVALSQHLQLPVNPVGSRSVAASLGFLNPYDVDRASLESYERLSPDYPLGSVVELAMENWRLDPSCRTVRSLFQAKLQTAKIDWENAARPPGYVSDRTTMDDMAYALLHCPSVVDRAFIKRAREHLREYTHVIFCPLDSFYAHAGDPARVSDIEYHYRYEAILRGLLADERRLNIMPHSDRDDRITWVKHIMEMPSL</sequence>
<protein>
    <submittedName>
        <fullName evidence="1">Fer4_NifH domain containing protein</fullName>
    </submittedName>
</protein>
<dbReference type="CDD" id="cd01983">
    <property type="entry name" value="SIMIBI"/>
    <property type="match status" value="1"/>
</dbReference>
<reference evidence="1" key="1">
    <citation type="submission" date="2020-05" db="EMBL/GenBank/DDBJ databases">
        <authorList>
            <person name="Chiriac C."/>
            <person name="Salcher M."/>
            <person name="Ghai R."/>
            <person name="Kavagutti S V."/>
        </authorList>
    </citation>
    <scope>NUCLEOTIDE SEQUENCE</scope>
</reference>
<gene>
    <name evidence="1" type="ORF">UFOVP1382_67</name>
</gene>
<dbReference type="InterPro" id="IPR027417">
    <property type="entry name" value="P-loop_NTPase"/>
</dbReference>